<proteinExistence type="predicted"/>
<dbReference type="InterPro" id="IPR002513">
    <property type="entry name" value="Tn3_Tnp_DDE_dom"/>
</dbReference>
<dbReference type="EMBL" id="WOAA01000002">
    <property type="protein sequence ID" value="MUG65469.1"/>
    <property type="molecule type" value="Genomic_DNA"/>
</dbReference>
<accession>A0ABW9SWW6</accession>
<gene>
    <name evidence="3" type="ORF">GNP94_05540</name>
</gene>
<dbReference type="InterPro" id="IPR025296">
    <property type="entry name" value="DUF4158"/>
</dbReference>
<sequence length="889" mass="102538">MNAKEVLTQEQRRRFKSIPEANDPKAVQYYTFTQEQLDHILHHRRDHNRLGFAVQLALVTYPGWPLLHYETIPQSTLAYIASQIHVSPDVFSDYAKREPTRREHLEEIRRTYGYARFAKQHQRTLADMLYHRAWEDDNPVVLMTAAVGWLREHKLIFPAISTIEGMIWEAMHRAEHHMYAMLGAAVTEEQKSLLDGIMEGKMRKSLSWLRDGAGVCSPEGFLKVAERIRCLSEFGLRVDTESIPAKRLQKVTRMASSYDSHLYKKLRPEKKYGLLALHLQMLRSAYIDEAIRIHDGLITRFIADMRQHRKKEKERTPAEDAALTPAFRALFKKRFFRLRKYAPVLLELLDFQGSDSAAPLLEAVRMLRQMHENGQRHLDPTEAMLNFVPRKRRRLLLNDRGGVYGYIYELAVLVELRNQLRSGHVWVDGSVLHKPYTAYLLPDSGRGSTDCPEGNRMNTYLQDRQRLLTESLPLVSHSTGIPHGYVIRSMPLRSRHPGQSGRLNPYLHSRLPAICLLDLLKEVDSWIGFTDQFVHVTTRREPEQEEKDRILSLLVGLGTMTGVKPIAQLPSGTYRQYMNTLQWRVNEEAIAQAQREMIAFQKRLPLAAIWAEAYGTSSDLLRVPVTRSSEGAFQGADTTDRYYLYRCMNEQSMIVSTRITHYAQPGFLLEGTTGQDSSYARHYCHYSGYVDRLFGFSHLLGIPLIPRLDRFQSTRLYQIDKKKMLPFMRTGLINTRVIREASTALRQARDAVRAGGVPPSLLYEKLRSQQDADEALRDIGRIEKSLFFIEFLRSNELHAGIERDSLRWQEMNALNKQLIPQEEWNYNGRSAEEYTLFALANSFIVNAVIVWNTVYLEKSAQELMASGKLDEAMLSQVSPRYGGHLMLQS</sequence>
<name>A0ABW9SWW6_9BACL</name>
<feature type="domain" description="Tn3 transposase DDE" evidence="1">
    <location>
        <begin position="518"/>
        <end position="885"/>
    </location>
</feature>
<dbReference type="Proteomes" id="UP000435177">
    <property type="component" value="Unassembled WGS sequence"/>
</dbReference>
<evidence type="ECO:0000259" key="1">
    <source>
        <dbReference type="Pfam" id="PF01526"/>
    </source>
</evidence>
<evidence type="ECO:0000313" key="4">
    <source>
        <dbReference type="Proteomes" id="UP000435177"/>
    </source>
</evidence>
<keyword evidence="4" id="KW-1185">Reference proteome</keyword>
<dbReference type="Pfam" id="PF01526">
    <property type="entry name" value="DDE_Tnp_Tn3"/>
    <property type="match status" value="1"/>
</dbReference>
<organism evidence="3 4">
    <name type="scientific">Paenibacillus campinasensis</name>
    <dbReference type="NCBI Taxonomy" id="66347"/>
    <lineage>
        <taxon>Bacteria</taxon>
        <taxon>Bacillati</taxon>
        <taxon>Bacillota</taxon>
        <taxon>Bacilli</taxon>
        <taxon>Bacillales</taxon>
        <taxon>Paenibacillaceae</taxon>
        <taxon>Paenibacillus</taxon>
    </lineage>
</organism>
<evidence type="ECO:0000259" key="2">
    <source>
        <dbReference type="Pfam" id="PF13700"/>
    </source>
</evidence>
<feature type="domain" description="DUF4158" evidence="2">
    <location>
        <begin position="7"/>
        <end position="170"/>
    </location>
</feature>
<dbReference type="Pfam" id="PF13700">
    <property type="entry name" value="DUF4158"/>
    <property type="match status" value="1"/>
</dbReference>
<evidence type="ECO:0000313" key="3">
    <source>
        <dbReference type="EMBL" id="MUG65469.1"/>
    </source>
</evidence>
<comment type="caution">
    <text evidence="3">The sequence shown here is derived from an EMBL/GenBank/DDBJ whole genome shotgun (WGS) entry which is preliminary data.</text>
</comment>
<reference evidence="3 4" key="1">
    <citation type="submission" date="2019-11" db="EMBL/GenBank/DDBJ databases">
        <title>Draft genome sequences of five Paenibacillus species of dairy origin.</title>
        <authorList>
            <person name="Olajide A.M."/>
            <person name="Chen S."/>
            <person name="Lapointe G."/>
        </authorList>
    </citation>
    <scope>NUCLEOTIDE SEQUENCE [LARGE SCALE GENOMIC DNA]</scope>
    <source>
        <strain evidence="3 4">3CS1</strain>
    </source>
</reference>
<protein>
    <submittedName>
        <fullName evidence="3">Tn3 family transposase</fullName>
    </submittedName>
</protein>
<dbReference type="RefSeq" id="WP_155617626.1">
    <property type="nucleotide sequence ID" value="NZ_WOAA01000002.1"/>
</dbReference>